<protein>
    <submittedName>
        <fullName evidence="2">Uncharacterized protein</fullName>
    </submittedName>
</protein>
<reference evidence="2" key="2">
    <citation type="journal article" date="2015" name="Data Brief">
        <title>Shoot transcriptome of the giant reed, Arundo donax.</title>
        <authorList>
            <person name="Barrero R.A."/>
            <person name="Guerrero F.D."/>
            <person name="Moolhuijzen P."/>
            <person name="Goolsby J.A."/>
            <person name="Tidwell J."/>
            <person name="Bellgard S.E."/>
            <person name="Bellgard M.I."/>
        </authorList>
    </citation>
    <scope>NUCLEOTIDE SEQUENCE</scope>
    <source>
        <tissue evidence="2">Shoot tissue taken approximately 20 cm above the soil surface</tissue>
    </source>
</reference>
<name>A0A0A8ZXE6_ARUDO</name>
<dbReference type="AlphaFoldDB" id="A0A0A8ZXE6"/>
<feature type="compositionally biased region" description="Basic and acidic residues" evidence="1">
    <location>
        <begin position="46"/>
        <end position="64"/>
    </location>
</feature>
<accession>A0A0A8ZXE6</accession>
<proteinExistence type="predicted"/>
<evidence type="ECO:0000256" key="1">
    <source>
        <dbReference type="SAM" id="MobiDB-lite"/>
    </source>
</evidence>
<feature type="region of interest" description="Disordered" evidence="1">
    <location>
        <begin position="37"/>
        <end position="80"/>
    </location>
</feature>
<reference evidence="2" key="1">
    <citation type="submission" date="2014-09" db="EMBL/GenBank/DDBJ databases">
        <authorList>
            <person name="Magalhaes I.L.F."/>
            <person name="Oliveira U."/>
            <person name="Santos F.R."/>
            <person name="Vidigal T.H.D.A."/>
            <person name="Brescovit A.D."/>
            <person name="Santos A.J."/>
        </authorList>
    </citation>
    <scope>NUCLEOTIDE SEQUENCE</scope>
    <source>
        <tissue evidence="2">Shoot tissue taken approximately 20 cm above the soil surface</tissue>
    </source>
</reference>
<sequence>MHRIPVHSSVALDARGIVHNNQTKPETYGEERVAGTMAECNGGSEHSAERRVRGWHHAEAKEHPQVPPSLHEGGQHGLGR</sequence>
<evidence type="ECO:0000313" key="2">
    <source>
        <dbReference type="EMBL" id="JAD42413.1"/>
    </source>
</evidence>
<organism evidence="2">
    <name type="scientific">Arundo donax</name>
    <name type="common">Giant reed</name>
    <name type="synonym">Donax arundinaceus</name>
    <dbReference type="NCBI Taxonomy" id="35708"/>
    <lineage>
        <taxon>Eukaryota</taxon>
        <taxon>Viridiplantae</taxon>
        <taxon>Streptophyta</taxon>
        <taxon>Embryophyta</taxon>
        <taxon>Tracheophyta</taxon>
        <taxon>Spermatophyta</taxon>
        <taxon>Magnoliopsida</taxon>
        <taxon>Liliopsida</taxon>
        <taxon>Poales</taxon>
        <taxon>Poaceae</taxon>
        <taxon>PACMAD clade</taxon>
        <taxon>Arundinoideae</taxon>
        <taxon>Arundineae</taxon>
        <taxon>Arundo</taxon>
    </lineage>
</organism>
<dbReference type="EMBL" id="GBRH01255482">
    <property type="protein sequence ID" value="JAD42413.1"/>
    <property type="molecule type" value="Transcribed_RNA"/>
</dbReference>